<reference evidence="3" key="1">
    <citation type="journal article" date="2014" name="Proc. Natl. Acad. Sci. U.S.A.">
        <title>Extensive sampling of basidiomycete genomes demonstrates inadequacy of the white-rot/brown-rot paradigm for wood decay fungi.</title>
        <authorList>
            <person name="Riley R."/>
            <person name="Salamov A.A."/>
            <person name="Brown D.W."/>
            <person name="Nagy L.G."/>
            <person name="Floudas D."/>
            <person name="Held B.W."/>
            <person name="Levasseur A."/>
            <person name="Lombard V."/>
            <person name="Morin E."/>
            <person name="Otillar R."/>
            <person name="Lindquist E.A."/>
            <person name="Sun H."/>
            <person name="LaButti K.M."/>
            <person name="Schmutz J."/>
            <person name="Jabbour D."/>
            <person name="Luo H."/>
            <person name="Baker S.E."/>
            <person name="Pisabarro A.G."/>
            <person name="Walton J.D."/>
            <person name="Blanchette R.A."/>
            <person name="Henrissat B."/>
            <person name="Martin F."/>
            <person name="Cullen D."/>
            <person name="Hibbett D.S."/>
            <person name="Grigoriev I.V."/>
        </authorList>
    </citation>
    <scope>NUCLEOTIDE SEQUENCE [LARGE SCALE GENOMIC DNA]</scope>
    <source>
        <strain evidence="3">CBS 339.88</strain>
    </source>
</reference>
<dbReference type="EMBL" id="KL142376">
    <property type="protein sequence ID" value="KDR77392.1"/>
    <property type="molecule type" value="Genomic_DNA"/>
</dbReference>
<evidence type="ECO:0000313" key="3">
    <source>
        <dbReference type="Proteomes" id="UP000027222"/>
    </source>
</evidence>
<dbReference type="Proteomes" id="UP000027222">
    <property type="component" value="Unassembled WGS sequence"/>
</dbReference>
<name>A0A067T4X9_GALM3</name>
<protein>
    <submittedName>
        <fullName evidence="2">Uncharacterized protein</fullName>
    </submittedName>
</protein>
<evidence type="ECO:0000256" key="1">
    <source>
        <dbReference type="SAM" id="MobiDB-lite"/>
    </source>
</evidence>
<feature type="region of interest" description="Disordered" evidence="1">
    <location>
        <begin position="88"/>
        <end position="111"/>
    </location>
</feature>
<keyword evidence="3" id="KW-1185">Reference proteome</keyword>
<dbReference type="HOGENOM" id="CLU_1722484_0_0_1"/>
<dbReference type="AlphaFoldDB" id="A0A067T4X9"/>
<accession>A0A067T4X9</accession>
<sequence length="152" mass="16465">MVRKFLPLGLVSTSSETSSKETRIDGLVGPIEPANHIVVRTRRTSDQPPSKQFDLAPDHYTDLPSPSFTRFALQDLKKMPGTMYTFTNWVDSTRPTPNPHASPLPMGSTTKVGTATEDTTTATSTLIRAHAPAFAHVEGWGLVSGGDWGTGR</sequence>
<evidence type="ECO:0000313" key="2">
    <source>
        <dbReference type="EMBL" id="KDR77392.1"/>
    </source>
</evidence>
<organism evidence="2 3">
    <name type="scientific">Galerina marginata (strain CBS 339.88)</name>
    <dbReference type="NCBI Taxonomy" id="685588"/>
    <lineage>
        <taxon>Eukaryota</taxon>
        <taxon>Fungi</taxon>
        <taxon>Dikarya</taxon>
        <taxon>Basidiomycota</taxon>
        <taxon>Agaricomycotina</taxon>
        <taxon>Agaricomycetes</taxon>
        <taxon>Agaricomycetidae</taxon>
        <taxon>Agaricales</taxon>
        <taxon>Agaricineae</taxon>
        <taxon>Strophariaceae</taxon>
        <taxon>Galerina</taxon>
    </lineage>
</organism>
<proteinExistence type="predicted"/>
<gene>
    <name evidence="2" type="ORF">GALMADRAFT_138513</name>
</gene>